<dbReference type="AlphaFoldDB" id="A0A2J6QWY7"/>
<accession>A0A2J6QWY7</accession>
<gene>
    <name evidence="2" type="ORF">L207DRAFT_537624</name>
</gene>
<evidence type="ECO:0000313" key="3">
    <source>
        <dbReference type="Proteomes" id="UP000235786"/>
    </source>
</evidence>
<dbReference type="Proteomes" id="UP000235786">
    <property type="component" value="Unassembled WGS sequence"/>
</dbReference>
<sequence>MPANGKTNGRFQLPQLTPITYSLTEGTDIPPPPDSPVEEKPPPPAPQPEVAEVPVPATNGQSLAPNNSNGVYDGRGRTSTHDQPPMSPASSKRPSSIRRFLSRKSLYSSYSNGDHNGSQEDVTMIDRPESSLSFVDGRPGLRTKKSGSWFRRLGSGSAGNRSSVVYEEKKVVPMGPPPPKLPELNQLKAKIPEDDEGSLGAEDIFKNIK</sequence>
<evidence type="ECO:0000313" key="2">
    <source>
        <dbReference type="EMBL" id="PMD30774.1"/>
    </source>
</evidence>
<dbReference type="OrthoDB" id="5380416at2759"/>
<protein>
    <submittedName>
        <fullName evidence="2">Uncharacterized protein</fullName>
    </submittedName>
</protein>
<name>A0A2J6QWY7_HYAVF</name>
<proteinExistence type="predicted"/>
<evidence type="ECO:0000256" key="1">
    <source>
        <dbReference type="SAM" id="MobiDB-lite"/>
    </source>
</evidence>
<feature type="compositionally biased region" description="Low complexity" evidence="1">
    <location>
        <begin position="48"/>
        <end position="57"/>
    </location>
</feature>
<feature type="region of interest" description="Disordered" evidence="1">
    <location>
        <begin position="1"/>
        <end position="125"/>
    </location>
</feature>
<reference evidence="2 3" key="1">
    <citation type="submission" date="2016-04" db="EMBL/GenBank/DDBJ databases">
        <title>A degradative enzymes factory behind the ericoid mycorrhizal symbiosis.</title>
        <authorList>
            <consortium name="DOE Joint Genome Institute"/>
            <person name="Martino E."/>
            <person name="Morin E."/>
            <person name="Grelet G."/>
            <person name="Kuo A."/>
            <person name="Kohler A."/>
            <person name="Daghino S."/>
            <person name="Barry K."/>
            <person name="Choi C."/>
            <person name="Cichocki N."/>
            <person name="Clum A."/>
            <person name="Copeland A."/>
            <person name="Hainaut M."/>
            <person name="Haridas S."/>
            <person name="Labutti K."/>
            <person name="Lindquist E."/>
            <person name="Lipzen A."/>
            <person name="Khouja H.-R."/>
            <person name="Murat C."/>
            <person name="Ohm R."/>
            <person name="Olson A."/>
            <person name="Spatafora J."/>
            <person name="Veneault-Fourrey C."/>
            <person name="Henrissat B."/>
            <person name="Grigoriev I."/>
            <person name="Martin F."/>
            <person name="Perotto S."/>
        </authorList>
    </citation>
    <scope>NUCLEOTIDE SEQUENCE [LARGE SCALE GENOMIC DNA]</scope>
    <source>
        <strain evidence="2 3">F</strain>
    </source>
</reference>
<dbReference type="EMBL" id="KZ613965">
    <property type="protein sequence ID" value="PMD30774.1"/>
    <property type="molecule type" value="Genomic_DNA"/>
</dbReference>
<organism evidence="2 3">
    <name type="scientific">Hyaloscypha variabilis (strain UAMH 11265 / GT02V1 / F)</name>
    <name type="common">Meliniomyces variabilis</name>
    <dbReference type="NCBI Taxonomy" id="1149755"/>
    <lineage>
        <taxon>Eukaryota</taxon>
        <taxon>Fungi</taxon>
        <taxon>Dikarya</taxon>
        <taxon>Ascomycota</taxon>
        <taxon>Pezizomycotina</taxon>
        <taxon>Leotiomycetes</taxon>
        <taxon>Helotiales</taxon>
        <taxon>Hyaloscyphaceae</taxon>
        <taxon>Hyaloscypha</taxon>
        <taxon>Hyaloscypha variabilis</taxon>
    </lineage>
</organism>
<keyword evidence="3" id="KW-1185">Reference proteome</keyword>
<feature type="compositionally biased region" description="Polar residues" evidence="1">
    <location>
        <begin position="105"/>
        <end position="121"/>
    </location>
</feature>
<feature type="compositionally biased region" description="Polar residues" evidence="1">
    <location>
        <begin position="58"/>
        <end position="70"/>
    </location>
</feature>
<feature type="compositionally biased region" description="Polar residues" evidence="1">
    <location>
        <begin position="1"/>
        <end position="25"/>
    </location>
</feature>